<dbReference type="PATRIC" id="fig|656179.3.peg.5355"/>
<dbReference type="SUPFAM" id="SSF48452">
    <property type="entry name" value="TPR-like"/>
    <property type="match status" value="1"/>
</dbReference>
<accession>A0A0H3X0L8</accession>
<evidence type="ECO:0000313" key="2">
    <source>
        <dbReference type="Proteomes" id="UP000035651"/>
    </source>
</evidence>
<dbReference type="KEGG" id="pfg:AB870_24880"/>
<dbReference type="EMBL" id="CP011808">
    <property type="protein sequence ID" value="AKM33415.1"/>
    <property type="molecule type" value="Genomic_DNA"/>
</dbReference>
<evidence type="ECO:0008006" key="3">
    <source>
        <dbReference type="Google" id="ProtNLM"/>
    </source>
</evidence>
<geneLocation type="plasmid" evidence="1 2">
    <name>pPF72-1</name>
</geneLocation>
<proteinExistence type="predicted"/>
<dbReference type="Proteomes" id="UP000035651">
    <property type="component" value="Plasmid pPF72-1"/>
</dbReference>
<dbReference type="AlphaFoldDB" id="A0A0H3X0L8"/>
<keyword evidence="2" id="KW-1185">Reference proteome</keyword>
<sequence>MNSLAALLHRYTQWGPHVSEKRREYAEQALKDVDFSRPEAIVAALGDIIQMGRMDRFCDRVFHGNRKTVSLLIFSILSLHNQAKAREFSGAVTQLNECLEQLFRGTLKETPVSVQESLAKLVQLTQAGGEGTHPSREALVSTLAQWLGASGKADLLRSIEEPGVTNEFTLFLSDQDRWSLAYTVATAQGSECRSQGDEYARQGKERLADVANTEARKALKTAAWAREYTAINYTLEGQYALAATAYRQRADALEGAGEDMKDALARTYLRAGYNHAKAGLNAQAIADYVKAEKLYRKLEKPEDVAVCLFAINELEVSSKRILAPPRRSQ</sequence>
<reference evidence="1" key="1">
    <citation type="submission" date="2016-06" db="EMBL/GenBank/DDBJ databases">
        <title>Complete Genome Sequence of Pandoraea faecigallinarum DSM-23572.</title>
        <authorList>
            <person name="Yong D."/>
            <person name="Ee R."/>
            <person name="Lim Y.-L."/>
            <person name="Yin W.-F."/>
            <person name="Chan K.-G."/>
        </authorList>
    </citation>
    <scope>NUCLEOTIDE SEQUENCE</scope>
    <source>
        <strain evidence="1">DSM 23572</strain>
        <plasmid evidence="1">pPF72-1</plasmid>
    </source>
</reference>
<organism evidence="1 2">
    <name type="scientific">Pandoraea faecigallinarum</name>
    <dbReference type="NCBI Taxonomy" id="656179"/>
    <lineage>
        <taxon>Bacteria</taxon>
        <taxon>Pseudomonadati</taxon>
        <taxon>Pseudomonadota</taxon>
        <taxon>Betaproteobacteria</taxon>
        <taxon>Burkholderiales</taxon>
        <taxon>Burkholderiaceae</taxon>
        <taxon>Pandoraea</taxon>
    </lineage>
</organism>
<protein>
    <recommendedName>
        <fullName evidence="3">Tetratricopeptide repeat protein</fullName>
    </recommendedName>
</protein>
<dbReference type="RefSeq" id="WP_047909370.1">
    <property type="nucleotide sequence ID" value="NZ_CP011808.2"/>
</dbReference>
<name>A0A0H3X0L8_9BURK</name>
<gene>
    <name evidence="1" type="ORF">AB870_24880</name>
</gene>
<dbReference type="InterPro" id="IPR011990">
    <property type="entry name" value="TPR-like_helical_dom_sf"/>
</dbReference>
<evidence type="ECO:0000313" key="1">
    <source>
        <dbReference type="EMBL" id="AKM33415.1"/>
    </source>
</evidence>
<keyword evidence="1" id="KW-0614">Plasmid</keyword>